<dbReference type="PROSITE" id="PS50110">
    <property type="entry name" value="RESPONSE_REGULATORY"/>
    <property type="match status" value="1"/>
</dbReference>
<evidence type="ECO:0000313" key="4">
    <source>
        <dbReference type="EMBL" id="MCB6182947.1"/>
    </source>
</evidence>
<dbReference type="Pfam" id="PF00072">
    <property type="entry name" value="Response_reg"/>
    <property type="match status" value="1"/>
</dbReference>
<dbReference type="EMBL" id="JAJBZT010000002">
    <property type="protein sequence ID" value="MCB6182947.1"/>
    <property type="molecule type" value="Genomic_DNA"/>
</dbReference>
<reference evidence="4" key="1">
    <citation type="submission" date="2021-10" db="EMBL/GenBank/DDBJ databases">
        <title>The complete genome sequence of Leeia sp. TBRC 13508.</title>
        <authorList>
            <person name="Charoenyingcharoen P."/>
            <person name="Yukphan P."/>
        </authorList>
    </citation>
    <scope>NUCLEOTIDE SEQUENCE</scope>
    <source>
        <strain evidence="4">TBRC 13508</strain>
    </source>
</reference>
<dbReference type="PANTHER" id="PTHR45228:SF5">
    <property type="entry name" value="CYCLIC DI-GMP PHOSPHODIESTERASE VC_1348-RELATED"/>
    <property type="match status" value="1"/>
</dbReference>
<keyword evidence="5" id="KW-1185">Reference proteome</keyword>
<dbReference type="PANTHER" id="PTHR45228">
    <property type="entry name" value="CYCLIC DI-GMP PHOSPHODIESTERASE TM_0186-RELATED"/>
    <property type="match status" value="1"/>
</dbReference>
<organism evidence="4 5">
    <name type="scientific">Leeia speluncae</name>
    <dbReference type="NCBI Taxonomy" id="2884804"/>
    <lineage>
        <taxon>Bacteria</taxon>
        <taxon>Pseudomonadati</taxon>
        <taxon>Pseudomonadota</taxon>
        <taxon>Betaproteobacteria</taxon>
        <taxon>Neisseriales</taxon>
        <taxon>Leeiaceae</taxon>
        <taxon>Leeia</taxon>
    </lineage>
</organism>
<dbReference type="SMART" id="SM00448">
    <property type="entry name" value="REC"/>
    <property type="match status" value="1"/>
</dbReference>
<feature type="domain" description="Response regulatory" evidence="2">
    <location>
        <begin position="8"/>
        <end position="123"/>
    </location>
</feature>
<evidence type="ECO:0000259" key="2">
    <source>
        <dbReference type="PROSITE" id="PS50110"/>
    </source>
</evidence>
<dbReference type="SUPFAM" id="SSF109604">
    <property type="entry name" value="HD-domain/PDEase-like"/>
    <property type="match status" value="1"/>
</dbReference>
<sequence>MNETVQPTLLLVDDEPANLQVLRHILQDQYQLKFARDGEKAIAIATNDLPDLILLDVMMPGMTGLEVCKTLKSNLRTAHIPIIFVTALTDTANEAQGFESGAVDYITKPVSPPIVQARVKNHLSLVHIETLKETRLQIIQRLGRAAEFKDNETGMHVIRMSYFAKELALAAGCSQQYADELLDAAPMHDIGKIGIPDAILQKPGKLDPTEWQIMQTHVDIGATILGDDTSSLLQTASTIAKYHHERWDGNGYPHQLKGEDIPLSARIVAIADVFDALTSVRPYKGAWTVDEALSHIQTEAGKHFDPALVSLFIELKPKLIAIRAKWAD</sequence>
<evidence type="ECO:0000313" key="5">
    <source>
        <dbReference type="Proteomes" id="UP001165395"/>
    </source>
</evidence>
<name>A0ABS8D428_9NEIS</name>
<proteinExistence type="predicted"/>
<dbReference type="SUPFAM" id="SSF52172">
    <property type="entry name" value="CheY-like"/>
    <property type="match status" value="1"/>
</dbReference>
<dbReference type="InterPro" id="IPR011006">
    <property type="entry name" value="CheY-like_superfamily"/>
</dbReference>
<evidence type="ECO:0000256" key="1">
    <source>
        <dbReference type="PROSITE-ProRule" id="PRU00169"/>
    </source>
</evidence>
<dbReference type="PROSITE" id="PS51832">
    <property type="entry name" value="HD_GYP"/>
    <property type="match status" value="1"/>
</dbReference>
<dbReference type="Pfam" id="PF13487">
    <property type="entry name" value="HD_5"/>
    <property type="match status" value="1"/>
</dbReference>
<dbReference type="CDD" id="cd19920">
    <property type="entry name" value="REC_PA4781-like"/>
    <property type="match status" value="1"/>
</dbReference>
<keyword evidence="1" id="KW-0597">Phosphoprotein</keyword>
<evidence type="ECO:0000259" key="3">
    <source>
        <dbReference type="PROSITE" id="PS51832"/>
    </source>
</evidence>
<protein>
    <submittedName>
        <fullName evidence="4">Two-component system response regulator</fullName>
    </submittedName>
</protein>
<dbReference type="InterPro" id="IPR001789">
    <property type="entry name" value="Sig_transdc_resp-reg_receiver"/>
</dbReference>
<dbReference type="Gene3D" id="3.40.50.2300">
    <property type="match status" value="1"/>
</dbReference>
<comment type="caution">
    <text evidence="4">The sequence shown here is derived from an EMBL/GenBank/DDBJ whole genome shotgun (WGS) entry which is preliminary data.</text>
</comment>
<dbReference type="CDD" id="cd00077">
    <property type="entry name" value="HDc"/>
    <property type="match status" value="1"/>
</dbReference>
<feature type="modified residue" description="4-aspartylphosphate" evidence="1">
    <location>
        <position position="56"/>
    </location>
</feature>
<dbReference type="InterPro" id="IPR037522">
    <property type="entry name" value="HD_GYP_dom"/>
</dbReference>
<dbReference type="Gene3D" id="1.10.3210.10">
    <property type="entry name" value="Hypothetical protein af1432"/>
    <property type="match status" value="1"/>
</dbReference>
<gene>
    <name evidence="4" type="ORF">LIN78_05220</name>
</gene>
<dbReference type="Proteomes" id="UP001165395">
    <property type="component" value="Unassembled WGS sequence"/>
</dbReference>
<accession>A0ABS8D428</accession>
<dbReference type="InterPro" id="IPR052020">
    <property type="entry name" value="Cyclic_di-GMP/3'3'-cGAMP_PDE"/>
</dbReference>
<dbReference type="InterPro" id="IPR003607">
    <property type="entry name" value="HD/PDEase_dom"/>
</dbReference>
<feature type="domain" description="HD-GYP" evidence="3">
    <location>
        <begin position="131"/>
        <end position="328"/>
    </location>
</feature>
<dbReference type="SMART" id="SM00471">
    <property type="entry name" value="HDc"/>
    <property type="match status" value="1"/>
</dbReference>
<dbReference type="RefSeq" id="WP_227179200.1">
    <property type="nucleotide sequence ID" value="NZ_JAJBZT010000002.1"/>
</dbReference>